<keyword evidence="2" id="KW-0645">Protease</keyword>
<keyword evidence="5" id="KW-0378">Hydrolase</keyword>
<organism evidence="13 14">
    <name type="scientific">Amycolatopsis ultiminotia</name>
    <dbReference type="NCBI Taxonomy" id="543629"/>
    <lineage>
        <taxon>Bacteria</taxon>
        <taxon>Bacillati</taxon>
        <taxon>Actinomycetota</taxon>
        <taxon>Actinomycetes</taxon>
        <taxon>Pseudonocardiales</taxon>
        <taxon>Pseudonocardiaceae</taxon>
        <taxon>Amycolatopsis</taxon>
    </lineage>
</organism>
<dbReference type="Pfam" id="PF00912">
    <property type="entry name" value="Transgly"/>
    <property type="match status" value="1"/>
</dbReference>
<keyword evidence="10" id="KW-0812">Transmembrane</keyword>
<dbReference type="InterPro" id="IPR023346">
    <property type="entry name" value="Lysozyme-like_dom_sf"/>
</dbReference>
<keyword evidence="14" id="KW-1185">Reference proteome</keyword>
<keyword evidence="4" id="KW-0808">Transferase</keyword>
<keyword evidence="1" id="KW-0121">Carboxypeptidase</keyword>
<evidence type="ECO:0000256" key="2">
    <source>
        <dbReference type="ARBA" id="ARBA00022670"/>
    </source>
</evidence>
<name>A0ABP6WLV8_9PSEU</name>
<dbReference type="InterPro" id="IPR050396">
    <property type="entry name" value="Glycosyltr_51/Transpeptidase"/>
</dbReference>
<feature type="compositionally biased region" description="Pro residues" evidence="9">
    <location>
        <begin position="1"/>
        <end position="25"/>
    </location>
</feature>
<evidence type="ECO:0000256" key="1">
    <source>
        <dbReference type="ARBA" id="ARBA00022645"/>
    </source>
</evidence>
<evidence type="ECO:0000256" key="8">
    <source>
        <dbReference type="ARBA" id="ARBA00049902"/>
    </source>
</evidence>
<dbReference type="InterPro" id="IPR001264">
    <property type="entry name" value="Glyco_trans_51"/>
</dbReference>
<feature type="region of interest" description="Disordered" evidence="9">
    <location>
        <begin position="1"/>
        <end position="75"/>
    </location>
</feature>
<dbReference type="InterPro" id="IPR036950">
    <property type="entry name" value="PBP_transglycosylase"/>
</dbReference>
<evidence type="ECO:0000313" key="13">
    <source>
        <dbReference type="EMBL" id="GAA3551047.1"/>
    </source>
</evidence>
<feature type="domain" description="Penicillin-binding protein transpeptidase" evidence="11">
    <location>
        <begin position="398"/>
        <end position="665"/>
    </location>
</feature>
<sequence>MSRPYPPGEPPQWPRGRGPVPPGRPAAPRQPARPPYRPEPELLTHRLPAPPPVPAAQSRAPGPRTAGTARPRAPRKKLWRRIRRGLYVLAGVCLLGPVIAFVVAYQFVQVPDPTTLAAALNQPVTLYYADGSVMYTKTGVAGNRQLATWDQIPQSMKNAQMAAEDETFMTNSGFDLNAIVRTVWNRLNGGTGGGSTIGQEYVKKATGNDQPTLTRKMAEMVESYKMTNTYSKQDILTAYLNTVYFGRGAYGIKAAAKAFYGEDVSKLTNEQAALLAGMVQLPSYANNTAYEQQRYRYVLGRMLANHWLSQAEYSSAAFPAPVAETSAGSGPALSPTRQYIVAAVFAELAKKGLPEQALSRSRAKIYTSIQPPAQTDAEQAVAKITSADRGYPHEGAALVSIDPSTGGIVAYYGGDGSTSYDLARTPQQPGSSFKPYVLAAGLRTDPGRVGLNTVYDGSDNQTIDGQLVHNSDGEGASRITVKDAMTKSVNTVFYRMGAQAGVNNVRQAAWDAGIPKQITSSLGSTFDSLQQDDPATGNGNGTTQLGISIGQYPVRPIDQAQGYATFANDGKYLPAHLVTKVTDGTGNQLYRFDTAATPAFSTDPTANATIARTVTASMTDVASSSGDGLRSGRPNAAKTGTAQFNNSGHNSEAWTVGYTPQIVTAVWFGNTQQPAPIYGNYHNGIGSNHGYDVYGREEPGYIWQDFMNAYLAGQPVRDFPPAPASAVAPATPDNPPPTTSNQAAPTTSATAQTTAPSTTTAPTTSDRPTSSQPTSACGRSCPTTTPSRRHHGPGPGGG</sequence>
<dbReference type="Gene3D" id="3.40.710.10">
    <property type="entry name" value="DD-peptidase/beta-lactamase superfamily"/>
    <property type="match status" value="1"/>
</dbReference>
<feature type="region of interest" description="Disordered" evidence="9">
    <location>
        <begin position="721"/>
        <end position="798"/>
    </location>
</feature>
<accession>A0ABP6WLV8</accession>
<feature type="domain" description="Glycosyl transferase family 51" evidence="12">
    <location>
        <begin position="139"/>
        <end position="302"/>
    </location>
</feature>
<evidence type="ECO:0000256" key="4">
    <source>
        <dbReference type="ARBA" id="ARBA00022679"/>
    </source>
</evidence>
<feature type="compositionally biased region" description="Low complexity" evidence="9">
    <location>
        <begin position="739"/>
        <end position="771"/>
    </location>
</feature>
<evidence type="ECO:0000256" key="3">
    <source>
        <dbReference type="ARBA" id="ARBA00022676"/>
    </source>
</evidence>
<dbReference type="InterPro" id="IPR001460">
    <property type="entry name" value="PCN-bd_Tpept"/>
</dbReference>
<evidence type="ECO:0000256" key="7">
    <source>
        <dbReference type="ARBA" id="ARBA00034000"/>
    </source>
</evidence>
<dbReference type="SUPFAM" id="SSF53955">
    <property type="entry name" value="Lysozyme-like"/>
    <property type="match status" value="1"/>
</dbReference>
<comment type="catalytic activity">
    <reaction evidence="8">
        <text>[GlcNAc-(1-&gt;4)-Mur2Ac(oyl-L-Ala-gamma-D-Glu-L-Lys-D-Ala-D-Ala)](n)-di-trans,octa-cis-undecaprenyl diphosphate + beta-D-GlcNAc-(1-&gt;4)-Mur2Ac(oyl-L-Ala-gamma-D-Glu-L-Lys-D-Ala-D-Ala)-di-trans,octa-cis-undecaprenyl diphosphate = [GlcNAc-(1-&gt;4)-Mur2Ac(oyl-L-Ala-gamma-D-Glu-L-Lys-D-Ala-D-Ala)](n+1)-di-trans,octa-cis-undecaprenyl diphosphate + di-trans,octa-cis-undecaprenyl diphosphate + H(+)</text>
        <dbReference type="Rhea" id="RHEA:23708"/>
        <dbReference type="Rhea" id="RHEA-COMP:9602"/>
        <dbReference type="Rhea" id="RHEA-COMP:9603"/>
        <dbReference type="ChEBI" id="CHEBI:15378"/>
        <dbReference type="ChEBI" id="CHEBI:58405"/>
        <dbReference type="ChEBI" id="CHEBI:60033"/>
        <dbReference type="ChEBI" id="CHEBI:78435"/>
        <dbReference type="EC" id="2.4.99.28"/>
    </reaction>
</comment>
<proteinExistence type="predicted"/>
<dbReference type="PANTHER" id="PTHR32282:SF34">
    <property type="entry name" value="PENICILLIN-BINDING PROTEIN 1A"/>
    <property type="match status" value="1"/>
</dbReference>
<feature type="compositionally biased region" description="Low complexity" evidence="9">
    <location>
        <begin position="59"/>
        <end position="71"/>
    </location>
</feature>
<dbReference type="PANTHER" id="PTHR32282">
    <property type="entry name" value="BINDING PROTEIN TRANSPEPTIDASE, PUTATIVE-RELATED"/>
    <property type="match status" value="1"/>
</dbReference>
<keyword evidence="10" id="KW-1133">Transmembrane helix</keyword>
<dbReference type="EMBL" id="BAAAZN010000007">
    <property type="protein sequence ID" value="GAA3551047.1"/>
    <property type="molecule type" value="Genomic_DNA"/>
</dbReference>
<dbReference type="Proteomes" id="UP001500689">
    <property type="component" value="Unassembled WGS sequence"/>
</dbReference>
<comment type="caution">
    <text evidence="13">The sequence shown here is derived from an EMBL/GenBank/DDBJ whole genome shotgun (WGS) entry which is preliminary data.</text>
</comment>
<reference evidence="14" key="1">
    <citation type="journal article" date="2019" name="Int. J. Syst. Evol. Microbiol.">
        <title>The Global Catalogue of Microorganisms (GCM) 10K type strain sequencing project: providing services to taxonomists for standard genome sequencing and annotation.</title>
        <authorList>
            <consortium name="The Broad Institute Genomics Platform"/>
            <consortium name="The Broad Institute Genome Sequencing Center for Infectious Disease"/>
            <person name="Wu L."/>
            <person name="Ma J."/>
        </authorList>
    </citation>
    <scope>NUCLEOTIDE SEQUENCE [LARGE SCALE GENOMIC DNA]</scope>
    <source>
        <strain evidence="14">JCM 16898</strain>
    </source>
</reference>
<keyword evidence="10" id="KW-0472">Membrane</keyword>
<dbReference type="RefSeq" id="WP_344861584.1">
    <property type="nucleotide sequence ID" value="NZ_BAAAZN010000007.1"/>
</dbReference>
<evidence type="ECO:0000256" key="10">
    <source>
        <dbReference type="SAM" id="Phobius"/>
    </source>
</evidence>
<keyword evidence="3" id="KW-0328">Glycosyltransferase</keyword>
<dbReference type="Pfam" id="PF00905">
    <property type="entry name" value="Transpeptidase"/>
    <property type="match status" value="1"/>
</dbReference>
<dbReference type="InterPro" id="IPR012338">
    <property type="entry name" value="Beta-lactam/transpept-like"/>
</dbReference>
<dbReference type="Gene3D" id="1.10.3810.10">
    <property type="entry name" value="Biosynthetic peptidoglycan transglycosylase-like"/>
    <property type="match status" value="1"/>
</dbReference>
<evidence type="ECO:0000259" key="11">
    <source>
        <dbReference type="Pfam" id="PF00905"/>
    </source>
</evidence>
<feature type="transmembrane region" description="Helical" evidence="10">
    <location>
        <begin position="85"/>
        <end position="108"/>
    </location>
</feature>
<dbReference type="SUPFAM" id="SSF56601">
    <property type="entry name" value="beta-lactamase/transpeptidase-like"/>
    <property type="match status" value="1"/>
</dbReference>
<feature type="region of interest" description="Disordered" evidence="9">
    <location>
        <begin position="622"/>
        <end position="644"/>
    </location>
</feature>
<evidence type="ECO:0000259" key="12">
    <source>
        <dbReference type="Pfam" id="PF00912"/>
    </source>
</evidence>
<evidence type="ECO:0000256" key="9">
    <source>
        <dbReference type="SAM" id="MobiDB-lite"/>
    </source>
</evidence>
<gene>
    <name evidence="13" type="ORF">GCM10022222_38260</name>
</gene>
<protein>
    <submittedName>
        <fullName evidence="13">Transglycosylase domain-containing protein</fullName>
    </submittedName>
</protein>
<evidence type="ECO:0000256" key="6">
    <source>
        <dbReference type="ARBA" id="ARBA00023268"/>
    </source>
</evidence>
<evidence type="ECO:0000256" key="5">
    <source>
        <dbReference type="ARBA" id="ARBA00022801"/>
    </source>
</evidence>
<comment type="catalytic activity">
    <reaction evidence="7">
        <text>Preferential cleavage: (Ac)2-L-Lys-D-Ala-|-D-Ala. Also transpeptidation of peptidyl-alanyl moieties that are N-acyl substituents of D-alanine.</text>
        <dbReference type="EC" id="3.4.16.4"/>
    </reaction>
</comment>
<keyword evidence="6" id="KW-0511">Multifunctional enzyme</keyword>
<feature type="compositionally biased region" description="Polar residues" evidence="9">
    <location>
        <begin position="772"/>
        <end position="786"/>
    </location>
</feature>
<evidence type="ECO:0000313" key="14">
    <source>
        <dbReference type="Proteomes" id="UP001500689"/>
    </source>
</evidence>